<proteinExistence type="predicted"/>
<evidence type="ECO:0000256" key="2">
    <source>
        <dbReference type="SAM" id="Phobius"/>
    </source>
</evidence>
<accession>A0A3E2VXC9</accession>
<organism evidence="3 4">
    <name type="scientific">Clostridium innocuum</name>
    <dbReference type="NCBI Taxonomy" id="1522"/>
    <lineage>
        <taxon>Bacteria</taxon>
        <taxon>Bacillati</taxon>
        <taxon>Bacillota</taxon>
        <taxon>Clostridia</taxon>
        <taxon>Eubacteriales</taxon>
        <taxon>Clostridiaceae</taxon>
        <taxon>Clostridium</taxon>
    </lineage>
</organism>
<dbReference type="Proteomes" id="UP000260025">
    <property type="component" value="Unassembled WGS sequence"/>
</dbReference>
<keyword evidence="2" id="KW-0812">Transmembrane</keyword>
<evidence type="ECO:0000313" key="4">
    <source>
        <dbReference type="Proteomes" id="UP000260025"/>
    </source>
</evidence>
<keyword evidence="2" id="KW-1133">Transmembrane helix</keyword>
<evidence type="ECO:0000256" key="1">
    <source>
        <dbReference type="SAM" id="MobiDB-lite"/>
    </source>
</evidence>
<feature type="transmembrane region" description="Helical" evidence="2">
    <location>
        <begin position="113"/>
        <end position="132"/>
    </location>
</feature>
<feature type="region of interest" description="Disordered" evidence="1">
    <location>
        <begin position="53"/>
        <end position="79"/>
    </location>
</feature>
<gene>
    <name evidence="3" type="ORF">DXA38_09780</name>
</gene>
<protein>
    <submittedName>
        <fullName evidence="3">Uncharacterized protein</fullName>
    </submittedName>
</protein>
<keyword evidence="2" id="KW-0472">Membrane</keyword>
<comment type="caution">
    <text evidence="3">The sequence shown here is derived from an EMBL/GenBank/DDBJ whole genome shotgun (WGS) entry which is preliminary data.</text>
</comment>
<sequence>MRKRLCIEDKEMKQKARHGKQMTAYEDALFELMLRLEEGERYLQRSRTQKKEMYVTEKKEETDAASGREEEKRQEAVWNTKKEPQEEYRGICRTDVSYVKLTAWEWMEARKSMLCNILLLLSVMFLQIYIVWTDMNLLSHRILQGMKYCCVIILSIRGIRWIRSGELRAYLNEEN</sequence>
<feature type="transmembrane region" description="Helical" evidence="2">
    <location>
        <begin position="138"/>
        <end position="159"/>
    </location>
</feature>
<dbReference type="AlphaFoldDB" id="A0A3E2VXC9"/>
<reference evidence="3 4" key="1">
    <citation type="submission" date="2018-08" db="EMBL/GenBank/DDBJ databases">
        <title>A genome reference for cultivated species of the human gut microbiota.</title>
        <authorList>
            <person name="Zou Y."/>
            <person name="Xue W."/>
            <person name="Luo G."/>
        </authorList>
    </citation>
    <scope>NUCLEOTIDE SEQUENCE [LARGE SCALE GENOMIC DNA]</scope>
    <source>
        <strain evidence="3 4">OF01-2LB</strain>
    </source>
</reference>
<name>A0A3E2VXC9_CLOIN</name>
<evidence type="ECO:0000313" key="3">
    <source>
        <dbReference type="EMBL" id="RGC15655.1"/>
    </source>
</evidence>
<dbReference type="EMBL" id="QVEV01000012">
    <property type="protein sequence ID" value="RGC15655.1"/>
    <property type="molecule type" value="Genomic_DNA"/>
</dbReference>